<feature type="compositionally biased region" description="Polar residues" evidence="1">
    <location>
        <begin position="30"/>
        <end position="46"/>
    </location>
</feature>
<feature type="compositionally biased region" description="Low complexity" evidence="1">
    <location>
        <begin position="47"/>
        <end position="65"/>
    </location>
</feature>
<evidence type="ECO:0000313" key="3">
    <source>
        <dbReference type="Proteomes" id="UP000315783"/>
    </source>
</evidence>
<comment type="caution">
    <text evidence="2">The sequence shown here is derived from an EMBL/GenBank/DDBJ whole genome shotgun (WGS) entry which is preliminary data.</text>
</comment>
<accession>A0A545VGW7</accession>
<dbReference type="AlphaFoldDB" id="A0A545VGW7"/>
<proteinExistence type="predicted"/>
<evidence type="ECO:0000313" key="2">
    <source>
        <dbReference type="EMBL" id="TQW00962.1"/>
    </source>
</evidence>
<feature type="compositionally biased region" description="Polar residues" evidence="1">
    <location>
        <begin position="1"/>
        <end position="10"/>
    </location>
</feature>
<protein>
    <submittedName>
        <fullName evidence="2">Uncharacterized protein</fullName>
    </submittedName>
</protein>
<dbReference type="Proteomes" id="UP000315783">
    <property type="component" value="Unassembled WGS sequence"/>
</dbReference>
<keyword evidence="3" id="KW-1185">Reference proteome</keyword>
<gene>
    <name evidence="2" type="ORF">IF1G_00893</name>
</gene>
<evidence type="ECO:0000256" key="1">
    <source>
        <dbReference type="SAM" id="MobiDB-lite"/>
    </source>
</evidence>
<reference evidence="2 3" key="1">
    <citation type="journal article" date="2019" name="Appl. Microbiol. Biotechnol.">
        <title>Genome sequence of Isaria javanica and comparative genome analysis insights into family S53 peptidase evolution in fungal entomopathogens.</title>
        <authorList>
            <person name="Lin R."/>
            <person name="Zhang X."/>
            <person name="Xin B."/>
            <person name="Zou M."/>
            <person name="Gao Y."/>
            <person name="Qin F."/>
            <person name="Hu Q."/>
            <person name="Xie B."/>
            <person name="Cheng X."/>
        </authorList>
    </citation>
    <scope>NUCLEOTIDE SEQUENCE [LARGE SCALE GENOMIC DNA]</scope>
    <source>
        <strain evidence="2 3">IJ1G</strain>
    </source>
</reference>
<organism evidence="2 3">
    <name type="scientific">Cordyceps javanica</name>
    <dbReference type="NCBI Taxonomy" id="43265"/>
    <lineage>
        <taxon>Eukaryota</taxon>
        <taxon>Fungi</taxon>
        <taxon>Dikarya</taxon>
        <taxon>Ascomycota</taxon>
        <taxon>Pezizomycotina</taxon>
        <taxon>Sordariomycetes</taxon>
        <taxon>Hypocreomycetidae</taxon>
        <taxon>Hypocreales</taxon>
        <taxon>Cordycipitaceae</taxon>
        <taxon>Cordyceps</taxon>
    </lineage>
</organism>
<name>A0A545VGW7_9HYPO</name>
<feature type="region of interest" description="Disordered" evidence="1">
    <location>
        <begin position="1"/>
        <end position="105"/>
    </location>
</feature>
<sequence>MATLSASATRSPKLAKVPEATRKRGLGDNVLSSRSSQCLFPCAQNQAPRASRAGPGFGGSPSPASVPDQVHADRLQEAKQSAMPGNAVDKKRISDASRIDPRRGLNLSELSAHARDGSERALKMTPTLYRQCTLRLFRSLIGLRCSAPNSSRLPCSLP</sequence>
<feature type="compositionally biased region" description="Basic and acidic residues" evidence="1">
    <location>
        <begin position="88"/>
        <end position="103"/>
    </location>
</feature>
<dbReference type="EMBL" id="SPUK01000001">
    <property type="protein sequence ID" value="TQW00962.1"/>
    <property type="molecule type" value="Genomic_DNA"/>
</dbReference>